<protein>
    <submittedName>
        <fullName evidence="3">HD domain-containing protein</fullName>
    </submittedName>
</protein>
<dbReference type="InterPro" id="IPR037522">
    <property type="entry name" value="HD_GYP_dom"/>
</dbReference>
<dbReference type="PROSITE" id="PS51832">
    <property type="entry name" value="HD_GYP"/>
    <property type="match status" value="1"/>
</dbReference>
<dbReference type="InterPro" id="IPR029016">
    <property type="entry name" value="GAF-like_dom_sf"/>
</dbReference>
<gene>
    <name evidence="3" type="ORF">L2W38_10680</name>
</gene>
<dbReference type="SUPFAM" id="SSF55781">
    <property type="entry name" value="GAF domain-like"/>
    <property type="match status" value="1"/>
</dbReference>
<feature type="domain" description="HD-GYP" evidence="2">
    <location>
        <begin position="440"/>
        <end position="634"/>
    </location>
</feature>
<feature type="domain" description="HD" evidence="1">
    <location>
        <begin position="462"/>
        <end position="584"/>
    </location>
</feature>
<dbReference type="SMART" id="SM00091">
    <property type="entry name" value="PAS"/>
    <property type="match status" value="1"/>
</dbReference>
<dbReference type="InterPro" id="IPR037401">
    <property type="entry name" value="SnoaL-like"/>
</dbReference>
<dbReference type="InterPro" id="IPR035965">
    <property type="entry name" value="PAS-like_dom_sf"/>
</dbReference>
<dbReference type="CDD" id="cd00130">
    <property type="entry name" value="PAS"/>
    <property type="match status" value="1"/>
</dbReference>
<dbReference type="Pfam" id="PF13487">
    <property type="entry name" value="HD_5"/>
    <property type="match status" value="1"/>
</dbReference>
<dbReference type="EMBL" id="JAKGUD010000013">
    <property type="protein sequence ID" value="MCF4143277.1"/>
    <property type="molecule type" value="Genomic_DNA"/>
</dbReference>
<comment type="caution">
    <text evidence="3">The sequence shown here is derived from an EMBL/GenBank/DDBJ whole genome shotgun (WGS) entry which is preliminary data.</text>
</comment>
<accession>A0ABS9EQ12</accession>
<organism evidence="3 4">
    <name type="scientific">Dethiosulfovibrio marinus</name>
    <dbReference type="NCBI Taxonomy" id="133532"/>
    <lineage>
        <taxon>Bacteria</taxon>
        <taxon>Thermotogati</taxon>
        <taxon>Synergistota</taxon>
        <taxon>Synergistia</taxon>
        <taxon>Synergistales</taxon>
        <taxon>Dethiosulfovibrionaceae</taxon>
        <taxon>Dethiosulfovibrio</taxon>
    </lineage>
</organism>
<dbReference type="SUPFAM" id="SSF109604">
    <property type="entry name" value="HD-domain/PDEase-like"/>
    <property type="match status" value="1"/>
</dbReference>
<evidence type="ECO:0000259" key="1">
    <source>
        <dbReference type="PROSITE" id="PS51831"/>
    </source>
</evidence>
<evidence type="ECO:0000313" key="4">
    <source>
        <dbReference type="Proteomes" id="UP001200430"/>
    </source>
</evidence>
<dbReference type="InterPro" id="IPR032710">
    <property type="entry name" value="NTF2-like_dom_sf"/>
</dbReference>
<dbReference type="Gene3D" id="3.30.450.40">
    <property type="match status" value="1"/>
</dbReference>
<dbReference type="NCBIfam" id="TIGR00229">
    <property type="entry name" value="sensory_box"/>
    <property type="match status" value="1"/>
</dbReference>
<sequence length="634" mass="71524">MDSSKKSVEEAVYLFFDRYSVRDLEGILKCFLPDEGYYVGTGVDECGAGIEGIRAMMERDINSTSSMKIVIEDLWSRVSRDGKSACAFVRGRMHASLVDGHILIPRFRKTMFLELHDDRWLQSHSHMSFPCMEQDEKSSFPAVNLKGRYDLLFSRTIDPILFLSPYTLDVIEANHAASSLWGFSKEELEDLSLRDLTDEETLLRVNQLLLEKGSPMFSFEGLARRGDGSRLEVEISLERVSVAGLSSCLCIVRDISDRKKQERALLRRLEFEKLISSLSSRVLLKEDLDEAIEFALAGLGNFSGARSCYLFQFFDRGARRCMTHCWEKLKGTVDRSDFQDFPSDKFEYFVGRLEAGDPIVIDDVPAMGDEWGLQRELLQRQGLKSFVVVPFFVSGQLKGYLGFDDVWDSRNWTPEDLVLLETFCDVLSQAMVKREGEARLRKTMNSSIEVLSRAVEQRDLFTSGHQKRVSSLAEAIGVKLGFDPYRAEGIRIAGLLHDIGKINVPAEILNKPGPLSALEYQLVQRHPEIGRDILGDVHFPWPIAEAVLQHHERLDGSGYPQGLAGDAISLDARILGVADVVEAMCSHRPYRPSLGLDVALNELRKNRDVLYDSDVVDACFQLAEEGFFSEPPFA</sequence>
<dbReference type="Gene3D" id="3.10.450.50">
    <property type="match status" value="1"/>
</dbReference>
<reference evidence="3 4" key="1">
    <citation type="submission" date="2022-01" db="EMBL/GenBank/DDBJ databases">
        <title>Dethiosulfovibrio faecalis sp. nov., a novel proteolytic, non-sulfur-reducing bacterium isolated from a marine aquaculture solid waste bioreactor.</title>
        <authorList>
            <person name="Grabowski S."/>
            <person name="Apolinario E."/>
            <person name="Schneider N."/>
            <person name="Marshall C.W."/>
            <person name="Sowers K.R."/>
        </authorList>
    </citation>
    <scope>NUCLEOTIDE SEQUENCE [LARGE SCALE GENOMIC DNA]</scope>
    <source>
        <strain evidence="3 4">DSM 12537</strain>
    </source>
</reference>
<dbReference type="PANTHER" id="PTHR43155:SF2">
    <property type="entry name" value="CYCLIC DI-GMP PHOSPHODIESTERASE PA4108"/>
    <property type="match status" value="1"/>
</dbReference>
<dbReference type="SMART" id="SM00065">
    <property type="entry name" value="GAF"/>
    <property type="match status" value="1"/>
</dbReference>
<evidence type="ECO:0000259" key="2">
    <source>
        <dbReference type="PROSITE" id="PS51832"/>
    </source>
</evidence>
<dbReference type="Pfam" id="PF01590">
    <property type="entry name" value="GAF"/>
    <property type="match status" value="1"/>
</dbReference>
<dbReference type="Pfam" id="PF13426">
    <property type="entry name" value="PAS_9"/>
    <property type="match status" value="1"/>
</dbReference>
<dbReference type="PROSITE" id="PS51831">
    <property type="entry name" value="HD"/>
    <property type="match status" value="1"/>
</dbReference>
<dbReference type="SMART" id="SM00471">
    <property type="entry name" value="HDc"/>
    <property type="match status" value="1"/>
</dbReference>
<proteinExistence type="predicted"/>
<dbReference type="InterPro" id="IPR006674">
    <property type="entry name" value="HD_domain"/>
</dbReference>
<dbReference type="SUPFAM" id="SSF55785">
    <property type="entry name" value="PYP-like sensor domain (PAS domain)"/>
    <property type="match status" value="1"/>
</dbReference>
<dbReference type="PANTHER" id="PTHR43155">
    <property type="entry name" value="CYCLIC DI-GMP PHOSPHODIESTERASE PA4108-RELATED"/>
    <property type="match status" value="1"/>
</dbReference>
<evidence type="ECO:0000313" key="3">
    <source>
        <dbReference type="EMBL" id="MCF4143277.1"/>
    </source>
</evidence>
<name>A0ABS9EQ12_9BACT</name>
<dbReference type="Gene3D" id="3.30.450.20">
    <property type="entry name" value="PAS domain"/>
    <property type="match status" value="1"/>
</dbReference>
<dbReference type="SUPFAM" id="SSF54427">
    <property type="entry name" value="NTF2-like"/>
    <property type="match status" value="1"/>
</dbReference>
<dbReference type="InterPro" id="IPR000014">
    <property type="entry name" value="PAS"/>
</dbReference>
<dbReference type="RefSeq" id="WP_236099980.1">
    <property type="nucleotide sequence ID" value="NZ_JAKGUD010000013.1"/>
</dbReference>
<dbReference type="InterPro" id="IPR003018">
    <property type="entry name" value="GAF"/>
</dbReference>
<dbReference type="Pfam" id="PF13474">
    <property type="entry name" value="SnoaL_3"/>
    <property type="match status" value="1"/>
</dbReference>
<dbReference type="CDD" id="cd00077">
    <property type="entry name" value="HDc"/>
    <property type="match status" value="1"/>
</dbReference>
<keyword evidence="4" id="KW-1185">Reference proteome</keyword>
<dbReference type="Proteomes" id="UP001200430">
    <property type="component" value="Unassembled WGS sequence"/>
</dbReference>
<dbReference type="InterPro" id="IPR003607">
    <property type="entry name" value="HD/PDEase_dom"/>
</dbReference>
<dbReference type="Gene3D" id="1.10.3210.10">
    <property type="entry name" value="Hypothetical protein af1432"/>
    <property type="match status" value="1"/>
</dbReference>